<keyword evidence="4" id="KW-1185">Reference proteome</keyword>
<dbReference type="Gene3D" id="3.60.10.10">
    <property type="entry name" value="Endonuclease/exonuclease/phosphatase"/>
    <property type="match status" value="1"/>
</dbReference>
<dbReference type="InterPro" id="IPR000477">
    <property type="entry name" value="RT_dom"/>
</dbReference>
<dbReference type="STRING" id="1111077.M1VZD7"/>
<dbReference type="InterPro" id="IPR036691">
    <property type="entry name" value="Endo/exonu/phosph_ase_sf"/>
</dbReference>
<dbReference type="GO" id="GO:0003676">
    <property type="term" value="F:nucleic acid binding"/>
    <property type="evidence" value="ECO:0007669"/>
    <property type="project" value="InterPro"/>
</dbReference>
<name>M1VZD7_CLAP2</name>
<comment type="caution">
    <text evidence="3">The sequence shown here is derived from an EMBL/GenBank/DDBJ whole genome shotgun (WGS) entry which is preliminary data.</text>
</comment>
<dbReference type="PANTHER" id="PTHR33481:SF1">
    <property type="entry name" value="ENDONUCLEASE_EXONUCLEASE_PHOSPHATASE DOMAIN-CONTAINING PROTEIN-RELATED"/>
    <property type="match status" value="1"/>
</dbReference>
<dbReference type="GO" id="GO:0004523">
    <property type="term" value="F:RNA-DNA hybrid ribonuclease activity"/>
    <property type="evidence" value="ECO:0007669"/>
    <property type="project" value="InterPro"/>
</dbReference>
<dbReference type="Gene3D" id="3.30.420.10">
    <property type="entry name" value="Ribonuclease H-like superfamily/Ribonuclease H"/>
    <property type="match status" value="1"/>
</dbReference>
<dbReference type="SUPFAM" id="SSF56219">
    <property type="entry name" value="DNase I-like"/>
    <property type="match status" value="1"/>
</dbReference>
<evidence type="ECO:0000256" key="1">
    <source>
        <dbReference type="SAM" id="MobiDB-lite"/>
    </source>
</evidence>
<dbReference type="CDD" id="cd09276">
    <property type="entry name" value="Rnase_HI_RT_non_LTR"/>
    <property type="match status" value="1"/>
</dbReference>
<proteinExistence type="predicted"/>
<dbReference type="InterPro" id="IPR005135">
    <property type="entry name" value="Endo/exonuclease/phosphatase"/>
</dbReference>
<dbReference type="Pfam" id="PF14529">
    <property type="entry name" value="Exo_endo_phos_2"/>
    <property type="match status" value="1"/>
</dbReference>
<reference evidence="3 4" key="1">
    <citation type="journal article" date="2013" name="PLoS Genet.">
        <title>Plant-symbiotic fungi as chemical engineers: Multi-genome analysis of the Clavicipitaceae reveals dynamics of alkaloid loci.</title>
        <authorList>
            <person name="Schardl C.L."/>
            <person name="Young C.A."/>
            <person name="Hesse U."/>
            <person name="Amyotte S.G."/>
            <person name="Andreeva K."/>
            <person name="Calie P.J."/>
            <person name="Fleetwood D.J."/>
            <person name="Haws D.C."/>
            <person name="Moore N."/>
            <person name="Oeser B."/>
            <person name="Panaccione D.G."/>
            <person name="Schweri K.K."/>
            <person name="Voisey C.R."/>
            <person name="Farman M.L."/>
            <person name="Jaromczyk J.W."/>
            <person name="Roe B.A."/>
            <person name="O'Sullivan D.M."/>
            <person name="Scott B."/>
            <person name="Tudzynski P."/>
            <person name="An Z."/>
            <person name="Arnaoudova E.G."/>
            <person name="Bullock C.T."/>
            <person name="Charlton N.D."/>
            <person name="Chen L."/>
            <person name="Cox M."/>
            <person name="Dinkins R.D."/>
            <person name="Florea S."/>
            <person name="Glenn A.E."/>
            <person name="Gordon A."/>
            <person name="Gueldener U."/>
            <person name="Harris D.R."/>
            <person name="Hollin W."/>
            <person name="Jaromczyk J."/>
            <person name="Johnson R.D."/>
            <person name="Khan A.K."/>
            <person name="Leistner E."/>
            <person name="Leuchtmann A."/>
            <person name="Li C."/>
            <person name="Liu J."/>
            <person name="Liu J."/>
            <person name="Liu M."/>
            <person name="Mace W."/>
            <person name="Machado C."/>
            <person name="Nagabhyru P."/>
            <person name="Pan J."/>
            <person name="Schmid J."/>
            <person name="Sugawara K."/>
            <person name="Steiner U."/>
            <person name="Takach J.E."/>
            <person name="Tanaka E."/>
            <person name="Webb J.S."/>
            <person name="Wilson E.V."/>
            <person name="Wiseman J.L."/>
            <person name="Yoshida R."/>
            <person name="Zeng Z."/>
        </authorList>
    </citation>
    <scope>NUCLEOTIDE SEQUENCE [LARGE SCALE GENOMIC DNA]</scope>
    <source>
        <strain evidence="3 4">20.1</strain>
    </source>
</reference>
<evidence type="ECO:0000259" key="2">
    <source>
        <dbReference type="PROSITE" id="PS50879"/>
    </source>
</evidence>
<accession>M1VZD7</accession>
<dbReference type="PANTHER" id="PTHR33481">
    <property type="entry name" value="REVERSE TRANSCRIPTASE"/>
    <property type="match status" value="1"/>
</dbReference>
<sequence length="1341" mass="149977">MCRSQLQCPLWPPRCLRAPTPRTVTVPGAKYPTRLSRRVGRVATRSNASATTVRATPPKPKAKEDIRVLVTLAEGAPRPEPYLLRHKLVTMLKGSPSDIQHVRRTPAGYAIQPATKLVRDRLVADDLKKELGCAFDASKVSLPEKWFTYAIQDVPFSLKLGPAEYTSTGDLIEEEVYVQTGQKPTRKRDRDGSAPTHVPPSAEVEMTDAPSQGSSSLSQSRFAVLSEDEARRRGRRHRRAEPRDLQVAWANVGKGFAQHITLLQSSFVNGVDVVQVQEPWVMYPTKTQNHPGYESYAPVDAWVGEETRPRVMTYIRKGNRPAYHLSVVQRRSLGSRDLLWLDINGHAMMNCYRQPQLNTVLDYITALDPPRGCIIGGDFNAKDRTFEPTIQHSRDGGSRLASWSRDTGMAFLNSPGVPTHRDGHVLDLTFSNIPFASTTDLARFAAFKLDGLVQLRQRGGPPGGGGGHAVWWTKECQQTWVDWKLAKRDLHTDPDEALEEKHMFKAMVRKAKQQYWGNRIAGCQDRSKLWSVVAWHKYSARLNPPPIQHNGILIQDPVGKAEALWEAIGERFSSDDDLPEDPLEDWQDSDKDPRLAWSCEVTMEELEKATIGPKNTAPGIDRTTIGLMKKCWDILKSCSQDIMDGSSAGIISPLHAGALPRKSAMDLVASFTHDVELALNKNLSVSMVLMDVQGAFDALLRNRLLERMRRQGWPLELLRLVRSFLRDRRVRARLGKARTGFKEVLCGTPQGSPLSPVLYLLYLAELLTLDTQLRFGYADDVAMYRVGRTLQESSAALGDDIRKVLDWGAVNKVVFAPDKYELAHITRKRTTDNPSIDLGSQVIDPIPLRYEADPDNPDAKRRTPALRWLGVWIDRKFTFRRHVEEKCTSALKVVNHLRGLSNTIRGMSPGVVRQAVMACVLPTALYGAEAWYGGRLKPAANGSAAGKDHVSARLGGHIDDIQKVLNAAARAILPVWRTTPNGLLCREAAIPTAEMALEECRLRFSVRLRKSAAGHPLASRADAPVFTRRKTRLQVATETLPKVERLVSALPRYPQGSNTDPTGGLSKSDAAKEFEAWYTALPRDDVVVFTDGSQNEKSQVGYGYAVYQNGKEIGCGQASLPDFPHSVVFDAEAVGAWRGLQHVLRLPPEQSQTRIWVCLDNTGAIWCHRGNASDTSQWAFLQLHGASEVFDIRVKWAPGHCGVEGNERADFLAKMGAREGPRDSRPGDTTVAGIRALARQQYRGFVENVWARQCRDLSKRYRDLSPIYRLREEDDHGLPRSVAHRLLAIKTGHGDFACLKRLKKVTVRVHHGYWMYAREEMVINKTKEERKRKDKNALLAV</sequence>
<dbReference type="SUPFAM" id="SSF53098">
    <property type="entry name" value="Ribonuclease H-like"/>
    <property type="match status" value="1"/>
</dbReference>
<gene>
    <name evidence="3" type="ORF">CPUR_08796</name>
</gene>
<feature type="compositionally biased region" description="Low complexity" evidence="1">
    <location>
        <begin position="211"/>
        <end position="220"/>
    </location>
</feature>
<protein>
    <recommendedName>
        <fullName evidence="2">RNase H type-1 domain-containing protein</fullName>
    </recommendedName>
</protein>
<feature type="domain" description="RNase H type-1" evidence="2">
    <location>
        <begin position="1082"/>
        <end position="1218"/>
    </location>
</feature>
<evidence type="ECO:0000313" key="3">
    <source>
        <dbReference type="EMBL" id="CCE34857.1"/>
    </source>
</evidence>
<dbReference type="EMBL" id="CAGA01000135">
    <property type="protein sequence ID" value="CCE34857.1"/>
    <property type="molecule type" value="Genomic_DNA"/>
</dbReference>
<dbReference type="eggNOG" id="KOG1075">
    <property type="taxonomic scope" value="Eukaryota"/>
</dbReference>
<dbReference type="VEuPathDB" id="FungiDB:CPUR_08796"/>
<dbReference type="Pfam" id="PF00078">
    <property type="entry name" value="RVT_1"/>
    <property type="match status" value="1"/>
</dbReference>
<dbReference type="InterPro" id="IPR002156">
    <property type="entry name" value="RNaseH_domain"/>
</dbReference>
<evidence type="ECO:0000313" key="4">
    <source>
        <dbReference type="Proteomes" id="UP000016801"/>
    </source>
</evidence>
<feature type="region of interest" description="Disordered" evidence="1">
    <location>
        <begin position="40"/>
        <end position="60"/>
    </location>
</feature>
<organism evidence="3 4">
    <name type="scientific">Claviceps purpurea (strain 20.1)</name>
    <name type="common">Ergot fungus</name>
    <name type="synonym">Sphacelia segetum</name>
    <dbReference type="NCBI Taxonomy" id="1111077"/>
    <lineage>
        <taxon>Eukaryota</taxon>
        <taxon>Fungi</taxon>
        <taxon>Dikarya</taxon>
        <taxon>Ascomycota</taxon>
        <taxon>Pezizomycotina</taxon>
        <taxon>Sordariomycetes</taxon>
        <taxon>Hypocreomycetidae</taxon>
        <taxon>Hypocreales</taxon>
        <taxon>Clavicipitaceae</taxon>
        <taxon>Claviceps</taxon>
    </lineage>
</organism>
<dbReference type="Proteomes" id="UP000016801">
    <property type="component" value="Unassembled WGS sequence"/>
</dbReference>
<dbReference type="PROSITE" id="PS50879">
    <property type="entry name" value="RNASE_H_1"/>
    <property type="match status" value="1"/>
</dbReference>
<dbReference type="InterPro" id="IPR012337">
    <property type="entry name" value="RNaseH-like_sf"/>
</dbReference>
<dbReference type="InterPro" id="IPR036397">
    <property type="entry name" value="RNaseH_sf"/>
</dbReference>
<dbReference type="HOGENOM" id="CLU_000680_23_0_1"/>
<dbReference type="OrthoDB" id="4842715at2759"/>
<feature type="region of interest" description="Disordered" evidence="1">
    <location>
        <begin position="177"/>
        <end position="240"/>
    </location>
</feature>
<feature type="compositionally biased region" description="Polar residues" evidence="1">
    <location>
        <begin position="44"/>
        <end position="54"/>
    </location>
</feature>